<dbReference type="Proteomes" id="UP000308037">
    <property type="component" value="Unassembled WGS sequence"/>
</dbReference>
<keyword evidence="1" id="KW-0472">Membrane</keyword>
<evidence type="ECO:0000256" key="1">
    <source>
        <dbReference type="SAM" id="Phobius"/>
    </source>
</evidence>
<name>A0A4U5JBD9_9EURY</name>
<keyword evidence="1" id="KW-1133">Transmembrane helix</keyword>
<reference evidence="2 3" key="1">
    <citation type="submission" date="2019-04" db="EMBL/GenBank/DDBJ databases">
        <title>Natronomonas sp. F20-122 a newhaloarchaeon isolated from a saline saltern of Isla Bacuta, Huelva, Spain.</title>
        <authorList>
            <person name="Duran-Viseras A."/>
            <person name="Sanchez-Porro C."/>
            <person name="Ventosa A."/>
        </authorList>
    </citation>
    <scope>NUCLEOTIDE SEQUENCE [LARGE SCALE GENOMIC DNA]</scope>
    <source>
        <strain evidence="2 3">F20-122</strain>
    </source>
</reference>
<dbReference type="AlphaFoldDB" id="A0A4U5JBD9"/>
<feature type="transmembrane region" description="Helical" evidence="1">
    <location>
        <begin position="119"/>
        <end position="144"/>
    </location>
</feature>
<proteinExistence type="predicted"/>
<sequence>MLFLTHLAAAAVAGRVSRLSTPWLLVGAALPDLIDKPLGALGVVELYHSIGHSVFLALLLVPIALYGRAGMAAAIGWGSHLCLDAIHVVINGRPGHALFLLWPFVESADPLAIPPGAFFWYYLGTPSFYLEVIVWIALFAALAADRFLPSRVRAE</sequence>
<dbReference type="OrthoDB" id="200338at2157"/>
<dbReference type="EMBL" id="QKNX01000003">
    <property type="protein sequence ID" value="TKR25581.1"/>
    <property type="molecule type" value="Genomic_DNA"/>
</dbReference>
<dbReference type="GO" id="GO:0016787">
    <property type="term" value="F:hydrolase activity"/>
    <property type="evidence" value="ECO:0007669"/>
    <property type="project" value="UniProtKB-KW"/>
</dbReference>
<accession>A0A4U5JBD9</accession>
<keyword evidence="2" id="KW-0378">Hydrolase</keyword>
<comment type="caution">
    <text evidence="2">The sequence shown here is derived from an EMBL/GenBank/DDBJ whole genome shotgun (WGS) entry which is preliminary data.</text>
</comment>
<evidence type="ECO:0000313" key="2">
    <source>
        <dbReference type="EMBL" id="TKR25581.1"/>
    </source>
</evidence>
<evidence type="ECO:0000313" key="3">
    <source>
        <dbReference type="Proteomes" id="UP000308037"/>
    </source>
</evidence>
<protein>
    <submittedName>
        <fullName evidence="2">Metal-dependent hydrolase</fullName>
    </submittedName>
</protein>
<organism evidence="2 3">
    <name type="scientific">Natronomonas salsuginis</name>
    <dbReference type="NCBI Taxonomy" id="2217661"/>
    <lineage>
        <taxon>Archaea</taxon>
        <taxon>Methanobacteriati</taxon>
        <taxon>Methanobacteriota</taxon>
        <taxon>Stenosarchaea group</taxon>
        <taxon>Halobacteria</taxon>
        <taxon>Halobacteriales</taxon>
        <taxon>Natronomonadaceae</taxon>
        <taxon>Natronomonas</taxon>
    </lineage>
</organism>
<gene>
    <name evidence="2" type="ORF">DM868_09175</name>
</gene>
<dbReference type="RefSeq" id="WP_137276581.1">
    <property type="nucleotide sequence ID" value="NZ_QKNX01000003.1"/>
</dbReference>
<keyword evidence="3" id="KW-1185">Reference proteome</keyword>
<keyword evidence="1" id="KW-0812">Transmembrane</keyword>